<dbReference type="PANTHER" id="PTHR32552:SF81">
    <property type="entry name" value="TONB-DEPENDENT OUTER MEMBRANE RECEPTOR"/>
    <property type="match status" value="1"/>
</dbReference>
<keyword evidence="6" id="KW-0408">Iron</keyword>
<evidence type="ECO:0000256" key="9">
    <source>
        <dbReference type="ARBA" id="ARBA00023136"/>
    </source>
</evidence>
<evidence type="ECO:0000256" key="1">
    <source>
        <dbReference type="ARBA" id="ARBA00004571"/>
    </source>
</evidence>
<dbReference type="Gene3D" id="2.40.170.20">
    <property type="entry name" value="TonB-dependent receptor, beta-barrel domain"/>
    <property type="match status" value="1"/>
</dbReference>
<feature type="domain" description="TonB-dependent receptor-like beta-barrel" evidence="14">
    <location>
        <begin position="287"/>
        <end position="754"/>
    </location>
</feature>
<dbReference type="InterPro" id="IPR036942">
    <property type="entry name" value="Beta-barrel_TonB_sf"/>
</dbReference>
<evidence type="ECO:0000256" key="11">
    <source>
        <dbReference type="PROSITE-ProRule" id="PRU01360"/>
    </source>
</evidence>
<comment type="similarity">
    <text evidence="11 12">Belongs to the TonB-dependent receptor family.</text>
</comment>
<keyword evidence="13" id="KW-0732">Signal</keyword>
<proteinExistence type="inferred from homology"/>
<keyword evidence="4" id="KW-0410">Iron transport</keyword>
<keyword evidence="16" id="KW-0675">Receptor</keyword>
<keyword evidence="17" id="KW-1185">Reference proteome</keyword>
<dbReference type="InterPro" id="IPR039426">
    <property type="entry name" value="TonB-dep_rcpt-like"/>
</dbReference>
<dbReference type="InterPro" id="IPR000531">
    <property type="entry name" value="Beta-barrel_TonB"/>
</dbReference>
<gene>
    <name evidence="16" type="ORF">ACFPN2_22675</name>
</gene>
<dbReference type="PROSITE" id="PS52016">
    <property type="entry name" value="TONB_DEPENDENT_REC_3"/>
    <property type="match status" value="1"/>
</dbReference>
<feature type="chain" id="PRO_5047067508" evidence="13">
    <location>
        <begin position="34"/>
        <end position="799"/>
    </location>
</feature>
<evidence type="ECO:0000256" key="7">
    <source>
        <dbReference type="ARBA" id="ARBA00023065"/>
    </source>
</evidence>
<keyword evidence="5 11" id="KW-0812">Transmembrane</keyword>
<evidence type="ECO:0000256" key="8">
    <source>
        <dbReference type="ARBA" id="ARBA00023077"/>
    </source>
</evidence>
<keyword evidence="9 11" id="KW-0472">Membrane</keyword>
<evidence type="ECO:0000313" key="17">
    <source>
        <dbReference type="Proteomes" id="UP001595904"/>
    </source>
</evidence>
<accession>A0ABV8SZV9</accession>
<evidence type="ECO:0000256" key="10">
    <source>
        <dbReference type="ARBA" id="ARBA00023237"/>
    </source>
</evidence>
<evidence type="ECO:0000256" key="2">
    <source>
        <dbReference type="ARBA" id="ARBA00022448"/>
    </source>
</evidence>
<keyword evidence="7" id="KW-0406">Ion transport</keyword>
<dbReference type="Proteomes" id="UP001595904">
    <property type="component" value="Unassembled WGS sequence"/>
</dbReference>
<dbReference type="Pfam" id="PF00593">
    <property type="entry name" value="TonB_dep_Rec_b-barrel"/>
    <property type="match status" value="1"/>
</dbReference>
<feature type="signal peptide" evidence="13">
    <location>
        <begin position="1"/>
        <end position="33"/>
    </location>
</feature>
<name>A0ABV8SZV9_9GAMM</name>
<dbReference type="RefSeq" id="WP_380600849.1">
    <property type="nucleotide sequence ID" value="NZ_JBHSDU010000010.1"/>
</dbReference>
<evidence type="ECO:0000256" key="3">
    <source>
        <dbReference type="ARBA" id="ARBA00022452"/>
    </source>
</evidence>
<evidence type="ECO:0000259" key="15">
    <source>
        <dbReference type="Pfam" id="PF07715"/>
    </source>
</evidence>
<evidence type="ECO:0000256" key="5">
    <source>
        <dbReference type="ARBA" id="ARBA00022692"/>
    </source>
</evidence>
<dbReference type="PANTHER" id="PTHR32552">
    <property type="entry name" value="FERRICHROME IRON RECEPTOR-RELATED"/>
    <property type="match status" value="1"/>
</dbReference>
<evidence type="ECO:0000256" key="12">
    <source>
        <dbReference type="RuleBase" id="RU003357"/>
    </source>
</evidence>
<organism evidence="16 17">
    <name type="scientific">Steroidobacter flavus</name>
    <dbReference type="NCBI Taxonomy" id="1842136"/>
    <lineage>
        <taxon>Bacteria</taxon>
        <taxon>Pseudomonadati</taxon>
        <taxon>Pseudomonadota</taxon>
        <taxon>Gammaproteobacteria</taxon>
        <taxon>Steroidobacterales</taxon>
        <taxon>Steroidobacteraceae</taxon>
        <taxon>Steroidobacter</taxon>
    </lineage>
</organism>
<keyword evidence="10 11" id="KW-0998">Cell outer membrane</keyword>
<sequence>MSKSHCSIRDYVVRTGGWSSAVVVFLGSASALAQDTAAGGGLEEVVVTAQKRVERLQDVPLAVTALSGETLSNANVNDTAGLAGVTPSLTFTQGAQPSNTNFRIRGIGTAVFGQGLEPSVSVVVDGVVLARSSQGFADLADIERVEVLRGPQGTLFGKNSVGGLINVVTKRPSDHFEADVDVTVAEQEEYRVRGSVSGPLNDTMGARLTGYYNDVGGHIRNVTLNEDVNGTEALGVRGKFEWDPTDRLNLLFTADYREADTKCCSSQYILVENPVLQQALLPVVASFNNRQETENEITYFNTEQATLSVEANLELEPVTLTSLTAYQDFALENNQPIDRLNTPTPLYFPATNGYFDINGGTVDIKQFSQEFRVTSPGNQAFNYVAGLYFLDMELDRGFQRRTGGCAPGGNPAAFGQPCVVPLYRSQAGFHANTGNRNIALFGQADFDIVGKLSGLVGARAQYEEITYDGVRTDTRLVAGDLPLPGITPSAGSGKSDDSVVTGKAGLQYEFSDQAQTYLTWSTGYKGAGYEVEFTADFVDQVPVEPETAEAWELGFKAQLFDGALSVNTALFHAEYEDLQVQANRGNPELGIVRFITTNAGSSTTEGVELEFTGQPFTGFTLTGGVTYMTTSVDIDGLNCPLSDQAAAPVITGSTPINLCYRSVAGASPVQNVRGGDLPNAPEWRGSLTARYEFGLPGTSLDSFIQLTGTSQTRMNFVIEQDPLTEQDGYTTVDASIGLRDQSNRYRLTFFVKNLFDQHYLTLMARSSTLSTATLTPNQLTGNIPKDANRYFGATFGISF</sequence>
<feature type="domain" description="TonB-dependent receptor plug" evidence="15">
    <location>
        <begin position="56"/>
        <end position="163"/>
    </location>
</feature>
<keyword evidence="8 12" id="KW-0798">TonB box</keyword>
<evidence type="ECO:0000259" key="14">
    <source>
        <dbReference type="Pfam" id="PF00593"/>
    </source>
</evidence>
<comment type="subcellular location">
    <subcellularLocation>
        <location evidence="1 11">Cell outer membrane</location>
        <topology evidence="1 11">Multi-pass membrane protein</topology>
    </subcellularLocation>
</comment>
<reference evidence="17" key="1">
    <citation type="journal article" date="2019" name="Int. J. Syst. Evol. Microbiol.">
        <title>The Global Catalogue of Microorganisms (GCM) 10K type strain sequencing project: providing services to taxonomists for standard genome sequencing and annotation.</title>
        <authorList>
            <consortium name="The Broad Institute Genomics Platform"/>
            <consortium name="The Broad Institute Genome Sequencing Center for Infectious Disease"/>
            <person name="Wu L."/>
            <person name="Ma J."/>
        </authorList>
    </citation>
    <scope>NUCLEOTIDE SEQUENCE [LARGE SCALE GENOMIC DNA]</scope>
    <source>
        <strain evidence="17">CGMCC 1.10759</strain>
    </source>
</reference>
<dbReference type="InterPro" id="IPR012910">
    <property type="entry name" value="Plug_dom"/>
</dbReference>
<dbReference type="SUPFAM" id="SSF56935">
    <property type="entry name" value="Porins"/>
    <property type="match status" value="1"/>
</dbReference>
<keyword evidence="2 11" id="KW-0813">Transport</keyword>
<evidence type="ECO:0000313" key="16">
    <source>
        <dbReference type="EMBL" id="MFC4311904.1"/>
    </source>
</evidence>
<keyword evidence="3 11" id="KW-1134">Transmembrane beta strand</keyword>
<dbReference type="Pfam" id="PF07715">
    <property type="entry name" value="Plug"/>
    <property type="match status" value="1"/>
</dbReference>
<evidence type="ECO:0000256" key="13">
    <source>
        <dbReference type="SAM" id="SignalP"/>
    </source>
</evidence>
<comment type="caution">
    <text evidence="16">The sequence shown here is derived from an EMBL/GenBank/DDBJ whole genome shotgun (WGS) entry which is preliminary data.</text>
</comment>
<protein>
    <submittedName>
        <fullName evidence="16">TonB-dependent receptor</fullName>
    </submittedName>
</protein>
<evidence type="ECO:0000256" key="6">
    <source>
        <dbReference type="ARBA" id="ARBA00023004"/>
    </source>
</evidence>
<evidence type="ECO:0000256" key="4">
    <source>
        <dbReference type="ARBA" id="ARBA00022496"/>
    </source>
</evidence>
<dbReference type="EMBL" id="JBHSDU010000010">
    <property type="protein sequence ID" value="MFC4311904.1"/>
    <property type="molecule type" value="Genomic_DNA"/>
</dbReference>
<dbReference type="CDD" id="cd01347">
    <property type="entry name" value="ligand_gated_channel"/>
    <property type="match status" value="1"/>
</dbReference>